<evidence type="ECO:0000313" key="1">
    <source>
        <dbReference type="Proteomes" id="UP000694920"/>
    </source>
</evidence>
<evidence type="ECO:0000313" key="2">
    <source>
        <dbReference type="RefSeq" id="XP_015604504.1"/>
    </source>
</evidence>
<proteinExistence type="predicted"/>
<dbReference type="AlphaFoldDB" id="A0AAJ7FRD4"/>
<reference evidence="2" key="1">
    <citation type="submission" date="2025-08" db="UniProtKB">
        <authorList>
            <consortium name="RefSeq"/>
        </authorList>
    </citation>
    <scope>IDENTIFICATION</scope>
</reference>
<dbReference type="GeneID" id="107272158"/>
<organism evidence="1 2">
    <name type="scientific">Cephus cinctus</name>
    <name type="common">Wheat stem sawfly</name>
    <dbReference type="NCBI Taxonomy" id="211228"/>
    <lineage>
        <taxon>Eukaryota</taxon>
        <taxon>Metazoa</taxon>
        <taxon>Ecdysozoa</taxon>
        <taxon>Arthropoda</taxon>
        <taxon>Hexapoda</taxon>
        <taxon>Insecta</taxon>
        <taxon>Pterygota</taxon>
        <taxon>Neoptera</taxon>
        <taxon>Endopterygota</taxon>
        <taxon>Hymenoptera</taxon>
        <taxon>Cephoidea</taxon>
        <taxon>Cephidae</taxon>
        <taxon>Cephus</taxon>
    </lineage>
</organism>
<gene>
    <name evidence="2" type="primary">LOC107272158</name>
</gene>
<accession>A0AAJ7FRD4</accession>
<protein>
    <submittedName>
        <fullName evidence="2">Uncharacterized protein LOC107272158 isoform X2</fullName>
    </submittedName>
</protein>
<keyword evidence="1" id="KW-1185">Reference proteome</keyword>
<sequence>MNSRDTKIQNILKDYLKQQQELEEKLLECRSSRYETQRIISEKVSRDKSDSTNFKLTPEEAHKRNRQLLQDLESVKARLRTIASFTPTDQELVDTARTYRKRMRLKNQV</sequence>
<dbReference type="RefSeq" id="XP_015604504.1">
    <property type="nucleotide sequence ID" value="XM_015749018.2"/>
</dbReference>
<name>A0AAJ7FRD4_CEPCN</name>
<dbReference type="Proteomes" id="UP000694920">
    <property type="component" value="Unplaced"/>
</dbReference>